<dbReference type="GO" id="GO:0004764">
    <property type="term" value="F:shikimate 3-dehydrogenase (NADP+) activity"/>
    <property type="evidence" value="ECO:0007669"/>
    <property type="project" value="UniProtKB-EC"/>
</dbReference>
<comment type="subcellular location">
    <subcellularLocation>
        <location evidence="1">Plastid</location>
        <location evidence="1">Chloroplast</location>
    </subcellularLocation>
</comment>
<evidence type="ECO:0000256" key="3">
    <source>
        <dbReference type="ARBA" id="ARBA00022605"/>
    </source>
</evidence>
<dbReference type="eggNOG" id="KOG0692">
    <property type="taxonomic scope" value="Eukaryota"/>
</dbReference>
<dbReference type="PANTHER" id="PTHR21089">
    <property type="entry name" value="SHIKIMATE DEHYDROGENASE"/>
    <property type="match status" value="1"/>
</dbReference>
<feature type="domain" description="Quinate/shikimate 5-dehydrogenase/glutamyl-tRNA reductase" evidence="7">
    <location>
        <begin position="365"/>
        <end position="432"/>
    </location>
</feature>
<dbReference type="OMA" id="QCCDEVD"/>
<reference evidence="10 11" key="2">
    <citation type="journal article" date="2007" name="BMC Biol.">
        <title>A 100%-complete sequence reveals unusually simple genomic features in the hot-spring red alga Cyanidioschyzon merolae.</title>
        <authorList>
            <person name="Nozaki H."/>
            <person name="Takano H."/>
            <person name="Misumi O."/>
            <person name="Terasawa K."/>
            <person name="Matsuzaki M."/>
            <person name="Maruyama S."/>
            <person name="Nishida K."/>
            <person name="Yagisawa F."/>
            <person name="Yoshida Y."/>
            <person name="Fujiwara T."/>
            <person name="Takio S."/>
            <person name="Tamura K."/>
            <person name="Chung S.J."/>
            <person name="Nakamura S."/>
            <person name="Kuroiwa H."/>
            <person name="Tanaka K."/>
            <person name="Sato N."/>
            <person name="Kuroiwa T."/>
        </authorList>
    </citation>
    <scope>NUCLEOTIDE SEQUENCE [LARGE SCALE GENOMIC DNA]</scope>
    <source>
        <strain evidence="10 11">10D</strain>
    </source>
</reference>
<dbReference type="HAMAP" id="MF_00222">
    <property type="entry name" value="Shikimate_DH_AroE"/>
    <property type="match status" value="1"/>
</dbReference>
<dbReference type="GO" id="GO:0009073">
    <property type="term" value="P:aromatic amino acid family biosynthetic process"/>
    <property type="evidence" value="ECO:0007669"/>
    <property type="project" value="UniProtKB-KW"/>
</dbReference>
<dbReference type="Gramene" id="CMK269CT">
    <property type="protein sequence ID" value="CMK269CT"/>
    <property type="gene ID" value="CMK269C"/>
</dbReference>
<feature type="domain" description="SDH C-terminal" evidence="9">
    <location>
        <begin position="503"/>
        <end position="533"/>
    </location>
</feature>
<dbReference type="AlphaFoldDB" id="M1VD36"/>
<dbReference type="SUPFAM" id="SSF51735">
    <property type="entry name" value="NAD(P)-binding Rossmann-fold domains"/>
    <property type="match status" value="1"/>
</dbReference>
<dbReference type="GO" id="GO:0050661">
    <property type="term" value="F:NADP binding"/>
    <property type="evidence" value="ECO:0007669"/>
    <property type="project" value="InterPro"/>
</dbReference>
<evidence type="ECO:0000256" key="6">
    <source>
        <dbReference type="ARBA" id="ARBA00023141"/>
    </source>
</evidence>
<dbReference type="HAMAP" id="MF_00214">
    <property type="entry name" value="AroD"/>
    <property type="match status" value="1"/>
</dbReference>
<dbReference type="CDD" id="cd00502">
    <property type="entry name" value="DHQase_I"/>
    <property type="match status" value="1"/>
</dbReference>
<dbReference type="GO" id="GO:0003855">
    <property type="term" value="F:3-dehydroquinate dehydratase activity"/>
    <property type="evidence" value="ECO:0007669"/>
    <property type="project" value="InterPro"/>
</dbReference>
<feature type="domain" description="Shikimate dehydrogenase substrate binding N-terminal" evidence="8">
    <location>
        <begin position="247"/>
        <end position="330"/>
    </location>
</feature>
<protein>
    <recommendedName>
        <fullName evidence="2">shikimate dehydrogenase (NADP(+))</fullName>
        <ecNumber evidence="2">1.1.1.25</ecNumber>
    </recommendedName>
</protein>
<dbReference type="Gene3D" id="3.40.50.10860">
    <property type="entry name" value="Leucine Dehydrogenase, chain A, domain 1"/>
    <property type="match status" value="1"/>
</dbReference>
<dbReference type="Proteomes" id="UP000007014">
    <property type="component" value="Chromosome 11"/>
</dbReference>
<dbReference type="SUPFAM" id="SSF53223">
    <property type="entry name" value="Aminoacid dehydrogenase-like, N-terminal domain"/>
    <property type="match status" value="1"/>
</dbReference>
<evidence type="ECO:0000256" key="1">
    <source>
        <dbReference type="ARBA" id="ARBA00004229"/>
    </source>
</evidence>
<evidence type="ECO:0000256" key="2">
    <source>
        <dbReference type="ARBA" id="ARBA00012962"/>
    </source>
</evidence>
<dbReference type="PANTHER" id="PTHR21089:SF1">
    <property type="entry name" value="BIFUNCTIONAL 3-DEHYDROQUINATE DEHYDRATASE_SHIKIMATE DEHYDROGENASE, CHLOROPLASTIC"/>
    <property type="match status" value="1"/>
</dbReference>
<evidence type="ECO:0000259" key="8">
    <source>
        <dbReference type="Pfam" id="PF08501"/>
    </source>
</evidence>
<dbReference type="NCBIfam" id="TIGR00507">
    <property type="entry name" value="aroE"/>
    <property type="match status" value="1"/>
</dbReference>
<accession>M1VD36</accession>
<evidence type="ECO:0000259" key="7">
    <source>
        <dbReference type="Pfam" id="PF01488"/>
    </source>
</evidence>
<dbReference type="GeneID" id="16994264"/>
<dbReference type="InterPro" id="IPR046346">
    <property type="entry name" value="Aminoacid_DH-like_N_sf"/>
</dbReference>
<dbReference type="InterPro" id="IPR011342">
    <property type="entry name" value="Shikimate_DH"/>
</dbReference>
<reference evidence="10 11" key="1">
    <citation type="journal article" date="2004" name="Nature">
        <title>Genome sequence of the ultrasmall unicellular red alga Cyanidioschyzon merolae 10D.</title>
        <authorList>
            <person name="Matsuzaki M."/>
            <person name="Misumi O."/>
            <person name="Shin-i T."/>
            <person name="Maruyama S."/>
            <person name="Takahara M."/>
            <person name="Miyagishima S."/>
            <person name="Mori T."/>
            <person name="Nishida K."/>
            <person name="Yagisawa F."/>
            <person name="Nishida K."/>
            <person name="Yoshida Y."/>
            <person name="Nishimura Y."/>
            <person name="Nakao S."/>
            <person name="Kobayashi T."/>
            <person name="Momoyama Y."/>
            <person name="Higashiyama T."/>
            <person name="Minoda A."/>
            <person name="Sano M."/>
            <person name="Nomoto H."/>
            <person name="Oishi K."/>
            <person name="Hayashi H."/>
            <person name="Ohta F."/>
            <person name="Nishizaka S."/>
            <person name="Haga S."/>
            <person name="Miura S."/>
            <person name="Morishita T."/>
            <person name="Kabeya Y."/>
            <person name="Terasawa K."/>
            <person name="Suzuki Y."/>
            <person name="Ishii Y."/>
            <person name="Asakawa S."/>
            <person name="Takano H."/>
            <person name="Ohta N."/>
            <person name="Kuroiwa H."/>
            <person name="Tanaka K."/>
            <person name="Shimizu N."/>
            <person name="Sugano S."/>
            <person name="Sato N."/>
            <person name="Nozaki H."/>
            <person name="Ogasawara N."/>
            <person name="Kohara Y."/>
            <person name="Kuroiwa T."/>
        </authorList>
    </citation>
    <scope>NUCLEOTIDE SEQUENCE [LARGE SCALE GENOMIC DNA]</scope>
    <source>
        <strain evidence="10 11">10D</strain>
    </source>
</reference>
<dbReference type="InterPro" id="IPR022893">
    <property type="entry name" value="Shikimate_DH_fam"/>
</dbReference>
<dbReference type="InterPro" id="IPR041121">
    <property type="entry name" value="SDH_C"/>
</dbReference>
<dbReference type="SUPFAM" id="SSF51569">
    <property type="entry name" value="Aldolase"/>
    <property type="match status" value="1"/>
</dbReference>
<dbReference type="UniPathway" id="UPA00053">
    <property type="reaction ID" value="UER00087"/>
</dbReference>
<evidence type="ECO:0000259" key="9">
    <source>
        <dbReference type="Pfam" id="PF18317"/>
    </source>
</evidence>
<dbReference type="HOGENOM" id="CLU_019120_0_0_1"/>
<organism evidence="10 11">
    <name type="scientific">Cyanidioschyzon merolae (strain NIES-3377 / 10D)</name>
    <name type="common">Unicellular red alga</name>
    <dbReference type="NCBI Taxonomy" id="280699"/>
    <lineage>
        <taxon>Eukaryota</taxon>
        <taxon>Rhodophyta</taxon>
        <taxon>Bangiophyceae</taxon>
        <taxon>Cyanidiales</taxon>
        <taxon>Cyanidiaceae</taxon>
        <taxon>Cyanidioschyzon</taxon>
    </lineage>
</organism>
<dbReference type="GO" id="GO:0009507">
    <property type="term" value="C:chloroplast"/>
    <property type="evidence" value="ECO:0007669"/>
    <property type="project" value="UniProtKB-SubCell"/>
</dbReference>
<dbReference type="InterPro" id="IPR001381">
    <property type="entry name" value="DHquinase_I"/>
</dbReference>
<evidence type="ECO:0000256" key="5">
    <source>
        <dbReference type="ARBA" id="ARBA00023002"/>
    </source>
</evidence>
<gene>
    <name evidence="10" type="ORF">CYME_CMK269C</name>
</gene>
<dbReference type="Pfam" id="PF08501">
    <property type="entry name" value="Shikimate_dh_N"/>
    <property type="match status" value="1"/>
</dbReference>
<sequence>MPVSGAGIRCLICTSITANSAEEAIADMYEARRAGADLVEFRADYLAEGESWERVVDQRPLPMVFTYRPVCEGGLSDMNDHERVRLLQRAVQHGVEYVDVELANMDLFRMPESVQLQDASTRPRLIVSYHSFTRPLTEAELAEIYTAIVATGADICKIAMMCHDLCDNARLFALLKRTAGSKPTIAIGMGEYGQISRVLAAKFGPAMLTFTTLSEARASAPGQFRIEELIDHYRFHSLNPDTTVYGVIGAPVRHSMSPRIHNHAFGLCRLNHVYLPFLVQDGSKLQKFLDTMTQFGLRGASVTIPHKQRIMECLDELDDVAKQIGAVNTIVVDPLTGRRKGYNTDWQAAVDAVSETLMPGIEQGQARLTALQRRHVVLLGAGGAARAIAFGVVHCGCGKLTIVNRTLERARSLANDLSPFGKTELVALSLEDFCQQQRNPATRERIDILMNSTSIGMHPDVNVVPVPEEILEPHCLVFDAVYNPIETRLLSLAKRRGCLTVDGVEMFVRQAAAQFTIWTGLRAPAQEMRNIVLQELGQLARR</sequence>
<dbReference type="RefSeq" id="XP_005536648.1">
    <property type="nucleotide sequence ID" value="XM_005536591.1"/>
</dbReference>
<dbReference type="Pfam" id="PF01487">
    <property type="entry name" value="DHquinase_I"/>
    <property type="match status" value="1"/>
</dbReference>
<dbReference type="Gene3D" id="3.40.50.720">
    <property type="entry name" value="NAD(P)-binding Rossmann-like Domain"/>
    <property type="match status" value="1"/>
</dbReference>
<dbReference type="GO" id="GO:0019632">
    <property type="term" value="P:shikimate metabolic process"/>
    <property type="evidence" value="ECO:0007669"/>
    <property type="project" value="InterPro"/>
</dbReference>
<dbReference type="GO" id="GO:0008652">
    <property type="term" value="P:amino acid biosynthetic process"/>
    <property type="evidence" value="ECO:0007669"/>
    <property type="project" value="UniProtKB-KW"/>
</dbReference>
<name>M1VD36_CYAM1</name>
<dbReference type="GO" id="GO:0009423">
    <property type="term" value="P:chorismate biosynthetic process"/>
    <property type="evidence" value="ECO:0007669"/>
    <property type="project" value="UniProtKB-UniPathway"/>
</dbReference>
<keyword evidence="4" id="KW-0521">NADP</keyword>
<evidence type="ECO:0000313" key="10">
    <source>
        <dbReference type="EMBL" id="BAM80612.1"/>
    </source>
</evidence>
<dbReference type="STRING" id="280699.M1VD36"/>
<dbReference type="InterPro" id="IPR013708">
    <property type="entry name" value="Shikimate_DH-bd_N"/>
</dbReference>
<dbReference type="NCBIfam" id="TIGR01093">
    <property type="entry name" value="aroD"/>
    <property type="match status" value="1"/>
</dbReference>
<keyword evidence="5" id="KW-0560">Oxidoreductase</keyword>
<dbReference type="EMBL" id="AP006493">
    <property type="protein sequence ID" value="BAM80612.1"/>
    <property type="molecule type" value="Genomic_DNA"/>
</dbReference>
<keyword evidence="3" id="KW-0028">Amino-acid biosynthesis</keyword>
<dbReference type="OrthoDB" id="204377at2759"/>
<dbReference type="InterPro" id="IPR006151">
    <property type="entry name" value="Shikm_DH/Glu-tRNA_Rdtase"/>
</dbReference>
<dbReference type="InterPro" id="IPR013785">
    <property type="entry name" value="Aldolase_TIM"/>
</dbReference>
<keyword evidence="11" id="KW-1185">Reference proteome</keyword>
<dbReference type="Pfam" id="PF18317">
    <property type="entry name" value="SDH_C"/>
    <property type="match status" value="1"/>
</dbReference>
<dbReference type="EC" id="1.1.1.25" evidence="2"/>
<evidence type="ECO:0000256" key="4">
    <source>
        <dbReference type="ARBA" id="ARBA00022857"/>
    </source>
</evidence>
<proteinExistence type="inferred from homology"/>
<dbReference type="KEGG" id="cme:CYME_CMK269C"/>
<dbReference type="InterPro" id="IPR036291">
    <property type="entry name" value="NAD(P)-bd_dom_sf"/>
</dbReference>
<dbReference type="Pfam" id="PF01488">
    <property type="entry name" value="Shikimate_DH"/>
    <property type="match status" value="1"/>
</dbReference>
<evidence type="ECO:0000313" key="11">
    <source>
        <dbReference type="Proteomes" id="UP000007014"/>
    </source>
</evidence>
<dbReference type="Gene3D" id="3.20.20.70">
    <property type="entry name" value="Aldolase class I"/>
    <property type="match status" value="1"/>
</dbReference>
<dbReference type="CDD" id="cd01065">
    <property type="entry name" value="NAD_bind_Shikimate_DH"/>
    <property type="match status" value="1"/>
</dbReference>
<keyword evidence="6" id="KW-0057">Aromatic amino acid biosynthesis</keyword>